<evidence type="ECO:0008006" key="5">
    <source>
        <dbReference type="Google" id="ProtNLM"/>
    </source>
</evidence>
<dbReference type="InterPro" id="IPR017896">
    <property type="entry name" value="4Fe4S_Fe-S-bd"/>
</dbReference>
<proteinExistence type="predicted"/>
<gene>
    <name evidence="3" type="ORF">IAC39_07370</name>
</gene>
<feature type="domain" description="TFIIB-type" evidence="1">
    <location>
        <begin position="103"/>
        <end position="136"/>
    </location>
</feature>
<dbReference type="EMBL" id="DVLL01000023">
    <property type="protein sequence ID" value="HIT59510.1"/>
    <property type="molecule type" value="Genomic_DNA"/>
</dbReference>
<evidence type="ECO:0000313" key="3">
    <source>
        <dbReference type="EMBL" id="HIT59510.1"/>
    </source>
</evidence>
<comment type="caution">
    <text evidence="3">The sequence shown here is derived from an EMBL/GenBank/DDBJ whole genome shotgun (WGS) entry which is preliminary data.</text>
</comment>
<sequence length="155" mass="16966">MTLSEKANYLKGLVDGLGIDDSTPTGKVLLAMNDLLTELSEKVDAIDADIDDVVDFCNTLDEDMDALEEEVSEIEDDLYGDDEDDEDECDEDCCCDDCGDDCYEVVCPTCGDTIELTEEMVNEGSIVCPNCGENLEFDLEEVEDCDCGCGCDDEK</sequence>
<dbReference type="InterPro" id="IPR013137">
    <property type="entry name" value="Znf_TFIIB"/>
</dbReference>
<dbReference type="AlphaFoldDB" id="A0A9D1KKR0"/>
<dbReference type="PROSITE" id="PS51379">
    <property type="entry name" value="4FE4S_FER_2"/>
    <property type="match status" value="1"/>
</dbReference>
<dbReference type="InterPro" id="IPR054688">
    <property type="entry name" value="CD1247_N"/>
</dbReference>
<accession>A0A9D1KKR0</accession>
<evidence type="ECO:0000259" key="2">
    <source>
        <dbReference type="PROSITE" id="PS51379"/>
    </source>
</evidence>
<evidence type="ECO:0000259" key="1">
    <source>
        <dbReference type="PROSITE" id="PS51134"/>
    </source>
</evidence>
<reference evidence="3" key="1">
    <citation type="submission" date="2020-10" db="EMBL/GenBank/DDBJ databases">
        <authorList>
            <person name="Gilroy R."/>
        </authorList>
    </citation>
    <scope>NUCLEOTIDE SEQUENCE</scope>
    <source>
        <strain evidence="3">CHK33-4379</strain>
    </source>
</reference>
<feature type="domain" description="4Fe-4S ferredoxin-type" evidence="2">
    <location>
        <begin position="85"/>
        <end position="119"/>
    </location>
</feature>
<organism evidence="3 4">
    <name type="scientific">Candidatus Faeciplasma pullistercoris</name>
    <dbReference type="NCBI Taxonomy" id="2840800"/>
    <lineage>
        <taxon>Bacteria</taxon>
        <taxon>Bacillati</taxon>
        <taxon>Bacillota</taxon>
        <taxon>Clostridia</taxon>
        <taxon>Eubacteriales</taxon>
        <taxon>Oscillospiraceae</taxon>
        <taxon>Oscillospiraceae incertae sedis</taxon>
        <taxon>Candidatus Faeciplasma</taxon>
    </lineage>
</organism>
<dbReference type="NCBIfam" id="NF045650">
    <property type="entry name" value="CD1247_Nterm"/>
    <property type="match status" value="1"/>
</dbReference>
<dbReference type="PROSITE" id="PS51134">
    <property type="entry name" value="ZF_TFIIB"/>
    <property type="match status" value="1"/>
</dbReference>
<dbReference type="Proteomes" id="UP000824136">
    <property type="component" value="Unassembled WGS sequence"/>
</dbReference>
<protein>
    <recommendedName>
        <fullName evidence="5">TFIIB-type domain-containing protein</fullName>
    </recommendedName>
</protein>
<name>A0A9D1KKR0_9FIRM</name>
<reference evidence="3" key="2">
    <citation type="journal article" date="2021" name="PeerJ">
        <title>Extensive microbial diversity within the chicken gut microbiome revealed by metagenomics and culture.</title>
        <authorList>
            <person name="Gilroy R."/>
            <person name="Ravi A."/>
            <person name="Getino M."/>
            <person name="Pursley I."/>
            <person name="Horton D.L."/>
            <person name="Alikhan N.F."/>
            <person name="Baker D."/>
            <person name="Gharbi K."/>
            <person name="Hall N."/>
            <person name="Watson M."/>
            <person name="Adriaenssens E.M."/>
            <person name="Foster-Nyarko E."/>
            <person name="Jarju S."/>
            <person name="Secka A."/>
            <person name="Antonio M."/>
            <person name="Oren A."/>
            <person name="Chaudhuri R.R."/>
            <person name="La Ragione R."/>
            <person name="Hildebrand F."/>
            <person name="Pallen M.J."/>
        </authorList>
    </citation>
    <scope>NUCLEOTIDE SEQUENCE</scope>
    <source>
        <strain evidence="3">CHK33-4379</strain>
    </source>
</reference>
<evidence type="ECO:0000313" key="4">
    <source>
        <dbReference type="Proteomes" id="UP000824136"/>
    </source>
</evidence>